<dbReference type="Proteomes" id="UP000317036">
    <property type="component" value="Unassembled WGS sequence"/>
</dbReference>
<dbReference type="AlphaFoldDB" id="A0A559K592"/>
<name>A0A559K592_9BACL</name>
<reference evidence="1 2" key="1">
    <citation type="submission" date="2019-07" db="EMBL/GenBank/DDBJ databases">
        <authorList>
            <person name="Kim J."/>
        </authorList>
    </citation>
    <scope>NUCLEOTIDE SEQUENCE [LARGE SCALE GENOMIC DNA]</scope>
    <source>
        <strain evidence="1 2">JC52</strain>
    </source>
</reference>
<evidence type="ECO:0000313" key="2">
    <source>
        <dbReference type="Proteomes" id="UP000317036"/>
    </source>
</evidence>
<accession>A0A559K592</accession>
<protein>
    <submittedName>
        <fullName evidence="1">Uncharacterized protein</fullName>
    </submittedName>
</protein>
<keyword evidence="2" id="KW-1185">Reference proteome</keyword>
<proteinExistence type="predicted"/>
<gene>
    <name evidence="1" type="ORF">FPZ49_24845</name>
</gene>
<comment type="caution">
    <text evidence="1">The sequence shown here is derived from an EMBL/GenBank/DDBJ whole genome shotgun (WGS) entry which is preliminary data.</text>
</comment>
<dbReference type="EMBL" id="VNJI01000040">
    <property type="protein sequence ID" value="TVY07263.1"/>
    <property type="molecule type" value="Genomic_DNA"/>
</dbReference>
<organism evidence="1 2">
    <name type="scientific">Paenibacillus cremeus</name>
    <dbReference type="NCBI Taxonomy" id="2163881"/>
    <lineage>
        <taxon>Bacteria</taxon>
        <taxon>Bacillati</taxon>
        <taxon>Bacillota</taxon>
        <taxon>Bacilli</taxon>
        <taxon>Bacillales</taxon>
        <taxon>Paenibacillaceae</taxon>
        <taxon>Paenibacillus</taxon>
    </lineage>
</organism>
<sequence length="175" mass="19437">MFDPTIFDNLKVVLEGGLYDLDAEELISVIGRVDQIDLASMSRTFGIAVKLREGKVKAELRLSSGLLDFAAELRGVSVVGAQPGAELSIEFELPADPVGIGRFDAIHRHLHQQWGSEAAIGYEERSRFTTQPAPRRTIFIATVAFQRKVDENHIADLDSLLEHIVESLELLERQV</sequence>
<dbReference type="RefSeq" id="WP_144852137.1">
    <property type="nucleotide sequence ID" value="NZ_VNJI01000040.1"/>
</dbReference>
<dbReference type="OrthoDB" id="2964978at2"/>
<evidence type="ECO:0000313" key="1">
    <source>
        <dbReference type="EMBL" id="TVY07263.1"/>
    </source>
</evidence>